<name>A0A4Y7RPY1_9FIRM</name>
<dbReference type="InterPro" id="IPR011330">
    <property type="entry name" value="Glyco_hydro/deAcase_b/a-brl"/>
</dbReference>
<dbReference type="InterPro" id="IPR051398">
    <property type="entry name" value="Polysacch_Deacetylase"/>
</dbReference>
<keyword evidence="2" id="KW-0732">Signal</keyword>
<dbReference type="AlphaFoldDB" id="A0A4Y7RPY1"/>
<dbReference type="Pfam" id="PF01522">
    <property type="entry name" value="Polysacc_deac_1"/>
    <property type="match status" value="1"/>
</dbReference>
<protein>
    <recommendedName>
        <fullName evidence="3">NodB homology domain-containing protein</fullName>
    </recommendedName>
</protein>
<proteinExistence type="predicted"/>
<keyword evidence="5" id="KW-1185">Reference proteome</keyword>
<feature type="domain" description="NodB homology" evidence="3">
    <location>
        <begin position="199"/>
        <end position="404"/>
    </location>
</feature>
<organism evidence="4 5">
    <name type="scientific">Pelotomaculum propionicicum</name>
    <dbReference type="NCBI Taxonomy" id="258475"/>
    <lineage>
        <taxon>Bacteria</taxon>
        <taxon>Bacillati</taxon>
        <taxon>Bacillota</taxon>
        <taxon>Clostridia</taxon>
        <taxon>Eubacteriales</taxon>
        <taxon>Desulfotomaculaceae</taxon>
        <taxon>Pelotomaculum</taxon>
    </lineage>
</organism>
<dbReference type="SUPFAM" id="SSF88713">
    <property type="entry name" value="Glycoside hydrolase/deacetylase"/>
    <property type="match status" value="1"/>
</dbReference>
<evidence type="ECO:0000256" key="2">
    <source>
        <dbReference type="ARBA" id="ARBA00022729"/>
    </source>
</evidence>
<dbReference type="EMBL" id="QFFZ01000018">
    <property type="protein sequence ID" value="TEB11055.1"/>
    <property type="molecule type" value="Genomic_DNA"/>
</dbReference>
<accession>A0A4Y7RPY1</accession>
<evidence type="ECO:0000259" key="3">
    <source>
        <dbReference type="PROSITE" id="PS51677"/>
    </source>
</evidence>
<dbReference type="PROSITE" id="PS51677">
    <property type="entry name" value="NODB"/>
    <property type="match status" value="1"/>
</dbReference>
<comment type="subcellular location">
    <subcellularLocation>
        <location evidence="1">Secreted</location>
    </subcellularLocation>
</comment>
<evidence type="ECO:0000256" key="1">
    <source>
        <dbReference type="ARBA" id="ARBA00004613"/>
    </source>
</evidence>
<dbReference type="PANTHER" id="PTHR34216:SF3">
    <property type="entry name" value="POLY-BETA-1,6-N-ACETYL-D-GLUCOSAMINE N-DEACETYLASE"/>
    <property type="match status" value="1"/>
</dbReference>
<dbReference type="Gene3D" id="3.20.20.370">
    <property type="entry name" value="Glycoside hydrolase/deacetylase"/>
    <property type="match status" value="1"/>
</dbReference>
<dbReference type="InterPro" id="IPR002509">
    <property type="entry name" value="NODB_dom"/>
</dbReference>
<dbReference type="CDD" id="cd10970">
    <property type="entry name" value="CE4_DAC_u1_6s"/>
    <property type="match status" value="1"/>
</dbReference>
<dbReference type="PANTHER" id="PTHR34216">
    <property type="match status" value="1"/>
</dbReference>
<dbReference type="GO" id="GO:0005576">
    <property type="term" value="C:extracellular region"/>
    <property type="evidence" value="ECO:0007669"/>
    <property type="project" value="UniProtKB-SubCell"/>
</dbReference>
<sequence>MSLLYNKRNYVTFLFILLFTALLYSGCGNNKQPQSQGKVNADEKLISECENENEWRNVSGTTEINNQIFKSGSGSLKMITPPLKYKAAEIAKDVSLDLTNKSISVWFRTDPVQIPQEIQLTLYSGEKVSMNRISVSKKFGEIWWHKIFNKSDAKYINGFTDKDYANITKIAISFKTWDDQSKIAYLDKIQISDTLSNSGIITFRFDDGRETDYTVAKKYMDKYGFRGSSFIITSSVGNKGKLNEKQIQEMYESGWDIGSHTKSHNKLSEIPTDQLTDELAGSQKYLIEKGWTKSAKYFAAPNSDLSKDAYQMILKYYDMTGVGMNRCLEHTLGIDGGIGSEAFPPASFAEIGATDIPAKDVMKEALKKIHENQEWKVYYFHEITDPSAFQAFVDAVAESGVEVLTFSQVYEKLRAANCTEALAKE</sequence>
<evidence type="ECO:0000313" key="4">
    <source>
        <dbReference type="EMBL" id="TEB11055.1"/>
    </source>
</evidence>
<dbReference type="GO" id="GO:0016810">
    <property type="term" value="F:hydrolase activity, acting on carbon-nitrogen (but not peptide) bonds"/>
    <property type="evidence" value="ECO:0007669"/>
    <property type="project" value="InterPro"/>
</dbReference>
<dbReference type="GO" id="GO:0005975">
    <property type="term" value="P:carbohydrate metabolic process"/>
    <property type="evidence" value="ECO:0007669"/>
    <property type="project" value="InterPro"/>
</dbReference>
<reference evidence="4 5" key="1">
    <citation type="journal article" date="2018" name="Environ. Microbiol.">
        <title>Novel energy conservation strategies and behaviour of Pelotomaculum schinkii driving syntrophic propionate catabolism.</title>
        <authorList>
            <person name="Hidalgo-Ahumada C.A.P."/>
            <person name="Nobu M.K."/>
            <person name="Narihiro T."/>
            <person name="Tamaki H."/>
            <person name="Liu W.T."/>
            <person name="Kamagata Y."/>
            <person name="Stams A.J.M."/>
            <person name="Imachi H."/>
            <person name="Sousa D.Z."/>
        </authorList>
    </citation>
    <scope>NUCLEOTIDE SEQUENCE [LARGE SCALE GENOMIC DNA]</scope>
    <source>
        <strain evidence="4 5">MGP</strain>
    </source>
</reference>
<dbReference type="Proteomes" id="UP000297597">
    <property type="component" value="Unassembled WGS sequence"/>
</dbReference>
<dbReference type="OrthoDB" id="9778320at2"/>
<evidence type="ECO:0000313" key="5">
    <source>
        <dbReference type="Proteomes" id="UP000297597"/>
    </source>
</evidence>
<dbReference type="RefSeq" id="WP_134213774.1">
    <property type="nucleotide sequence ID" value="NZ_QFFZ01000018.1"/>
</dbReference>
<gene>
    <name evidence="4" type="ORF">Pmgp_01927</name>
</gene>
<comment type="caution">
    <text evidence="4">The sequence shown here is derived from an EMBL/GenBank/DDBJ whole genome shotgun (WGS) entry which is preliminary data.</text>
</comment>